<dbReference type="InParanoid" id="W5M228"/>
<dbReference type="PROSITE" id="PS00237">
    <property type="entry name" value="G_PROTEIN_RECEP_F1_1"/>
    <property type="match status" value="1"/>
</dbReference>
<comment type="subcellular location">
    <subcellularLocation>
        <location evidence="1">Cell membrane</location>
        <topology evidence="1">Multi-pass membrane protein</topology>
    </subcellularLocation>
</comment>
<keyword evidence="8 9" id="KW-0807">Transducer</keyword>
<dbReference type="EMBL" id="AHAT01025069">
    <property type="status" value="NOT_ANNOTATED_CDS"/>
    <property type="molecule type" value="Genomic_DNA"/>
</dbReference>
<dbReference type="HOGENOM" id="CLU_009579_8_2_1"/>
<reference evidence="14" key="1">
    <citation type="submission" date="2011-12" db="EMBL/GenBank/DDBJ databases">
        <title>The Draft Genome of Lepisosteus oculatus.</title>
        <authorList>
            <consortium name="The Broad Institute Genome Assembly &amp; Analysis Group"/>
            <consortium name="Computational R&amp;D Group"/>
            <consortium name="and Sequencing Platform"/>
            <person name="Di Palma F."/>
            <person name="Alfoldi J."/>
            <person name="Johnson J."/>
            <person name="Berlin A."/>
            <person name="Gnerre S."/>
            <person name="Jaffe D."/>
            <person name="MacCallum I."/>
            <person name="Young S."/>
            <person name="Walker B.J."/>
            <person name="Lander E.S."/>
            <person name="Lindblad-Toh K."/>
        </authorList>
    </citation>
    <scope>NUCLEOTIDE SEQUENCE [LARGE SCALE GENOMIC DNA]</scope>
</reference>
<evidence type="ECO:0000256" key="3">
    <source>
        <dbReference type="ARBA" id="ARBA00022692"/>
    </source>
</evidence>
<dbReference type="Proteomes" id="UP000018468">
    <property type="component" value="Linkage group LG17"/>
</dbReference>
<dbReference type="GeneTree" id="ENSGT01030000234518"/>
<dbReference type="Bgee" id="ENSLOCG00000002103">
    <property type="expression patterns" value="Expressed in pharyngeal gill and 6 other cell types or tissues"/>
</dbReference>
<comment type="similarity">
    <text evidence="9">Belongs to the G-protein coupled receptor 1 family.</text>
</comment>
<dbReference type="GeneID" id="102698039"/>
<keyword evidence="5 9" id="KW-0297">G-protein coupled receptor</keyword>
<dbReference type="Ensembl" id="ENSLOCT00000002442.1">
    <property type="protein sequence ID" value="ENSLOCP00000002436.1"/>
    <property type="gene ID" value="ENSLOCG00000002103.1"/>
</dbReference>
<feature type="domain" description="G-protein coupled receptors family 1 profile" evidence="12">
    <location>
        <begin position="39"/>
        <end position="306"/>
    </location>
</feature>
<evidence type="ECO:0000256" key="11">
    <source>
        <dbReference type="SAM" id="Phobius"/>
    </source>
</evidence>
<keyword evidence="6 11" id="KW-0472">Membrane</keyword>
<dbReference type="GO" id="GO:0038023">
    <property type="term" value="F:signaling receptor activity"/>
    <property type="evidence" value="ECO:0000318"/>
    <property type="project" value="GO_Central"/>
</dbReference>
<evidence type="ECO:0000256" key="6">
    <source>
        <dbReference type="ARBA" id="ARBA00023136"/>
    </source>
</evidence>
<dbReference type="InterPro" id="IPR017452">
    <property type="entry name" value="GPCR_Rhodpsn_7TM"/>
</dbReference>
<evidence type="ECO:0000256" key="5">
    <source>
        <dbReference type="ARBA" id="ARBA00023040"/>
    </source>
</evidence>
<feature type="transmembrane region" description="Helical" evidence="11">
    <location>
        <begin position="66"/>
        <end position="90"/>
    </location>
</feature>
<evidence type="ECO:0000256" key="9">
    <source>
        <dbReference type="RuleBase" id="RU000688"/>
    </source>
</evidence>
<evidence type="ECO:0000256" key="7">
    <source>
        <dbReference type="ARBA" id="ARBA00023170"/>
    </source>
</evidence>
<dbReference type="CTD" id="27197"/>
<feature type="region of interest" description="Disordered" evidence="10">
    <location>
        <begin position="352"/>
        <end position="374"/>
    </location>
</feature>
<accession>W5M228</accession>
<evidence type="ECO:0000256" key="8">
    <source>
        <dbReference type="ARBA" id="ARBA00023224"/>
    </source>
</evidence>
<dbReference type="Gene3D" id="1.20.1070.10">
    <property type="entry name" value="Rhodopsin 7-helix transmembrane proteins"/>
    <property type="match status" value="1"/>
</dbReference>
<keyword evidence="7 9" id="KW-0675">Receptor</keyword>
<organism evidence="13 14">
    <name type="scientific">Lepisosteus oculatus</name>
    <name type="common">Spotted gar</name>
    <dbReference type="NCBI Taxonomy" id="7918"/>
    <lineage>
        <taxon>Eukaryota</taxon>
        <taxon>Metazoa</taxon>
        <taxon>Chordata</taxon>
        <taxon>Craniata</taxon>
        <taxon>Vertebrata</taxon>
        <taxon>Euteleostomi</taxon>
        <taxon>Actinopterygii</taxon>
        <taxon>Neopterygii</taxon>
        <taxon>Holostei</taxon>
        <taxon>Semionotiformes</taxon>
        <taxon>Lepisosteidae</taxon>
        <taxon>Lepisosteus</taxon>
    </lineage>
</organism>
<evidence type="ECO:0000256" key="1">
    <source>
        <dbReference type="ARBA" id="ARBA00004651"/>
    </source>
</evidence>
<keyword evidence="4 11" id="KW-1133">Transmembrane helix</keyword>
<dbReference type="InterPro" id="IPR000276">
    <property type="entry name" value="GPCR_Rhodpsn"/>
</dbReference>
<evidence type="ECO:0000259" key="12">
    <source>
        <dbReference type="PROSITE" id="PS50262"/>
    </source>
</evidence>
<feature type="transmembrane region" description="Helical" evidence="11">
    <location>
        <begin position="202"/>
        <end position="228"/>
    </location>
</feature>
<dbReference type="GO" id="GO:0004930">
    <property type="term" value="F:G protein-coupled receptor activity"/>
    <property type="evidence" value="ECO:0007669"/>
    <property type="project" value="UniProtKB-KW"/>
</dbReference>
<reference evidence="13" key="3">
    <citation type="submission" date="2025-09" db="UniProtKB">
        <authorList>
            <consortium name="Ensembl"/>
        </authorList>
    </citation>
    <scope>IDENTIFICATION</scope>
</reference>
<dbReference type="PROSITE" id="PS50262">
    <property type="entry name" value="G_PROTEIN_RECEP_F1_2"/>
    <property type="match status" value="1"/>
</dbReference>
<dbReference type="GO" id="GO:0007186">
    <property type="term" value="P:G protein-coupled receptor signaling pathway"/>
    <property type="evidence" value="ECO:0000318"/>
    <property type="project" value="GO_Central"/>
</dbReference>
<evidence type="ECO:0000313" key="14">
    <source>
        <dbReference type="Proteomes" id="UP000018468"/>
    </source>
</evidence>
<dbReference type="PANTHER" id="PTHR24231">
    <property type="entry name" value="PURINOCEPTOR-RELATED G-PROTEIN COUPLED RECEPTOR"/>
    <property type="match status" value="1"/>
</dbReference>
<dbReference type="OMA" id="CFLLWTS"/>
<feature type="transmembrane region" description="Helical" evidence="11">
    <location>
        <begin position="151"/>
        <end position="171"/>
    </location>
</feature>
<dbReference type="Pfam" id="PF00001">
    <property type="entry name" value="7tm_1"/>
    <property type="match status" value="1"/>
</dbReference>
<dbReference type="GO" id="GO:0005886">
    <property type="term" value="C:plasma membrane"/>
    <property type="evidence" value="ECO:0000318"/>
    <property type="project" value="GO_Central"/>
</dbReference>
<dbReference type="OrthoDB" id="9946711at2759"/>
<keyword evidence="14" id="KW-1185">Reference proteome</keyword>
<feature type="transmembrane region" description="Helical" evidence="11">
    <location>
        <begin position="249"/>
        <end position="265"/>
    </location>
</feature>
<evidence type="ECO:0000313" key="13">
    <source>
        <dbReference type="Ensembl" id="ENSLOCP00000002436.1"/>
    </source>
</evidence>
<evidence type="ECO:0000256" key="2">
    <source>
        <dbReference type="ARBA" id="ARBA00022475"/>
    </source>
</evidence>
<sequence length="374" mass="41842">MHSGDCFINNTISNTSIPESICRLCPQIIPYEAIAYVYLTLAIVGFLTNGLALYDLWRAEKTTTVTFVVNIVASDLMLCCSLPFRVAYYWHSAQWAQESSMCTLAKFTTISLFYINLYCNMLFLLWTSVNRYVSVVRPKLPLLRLFKRARVCRLLCAFTWVAAIVVIIGTISRNIAKNKTVAANCFDHIVNANRHRYNTTHVIGVTVFFLILVLMLAFYALLVYHLHLIQRSSLVGRGQRGSLKVRRKILASVVLFVACFLPYHLERILLLTSDTGDCRWQETQYKVKNCTILLAALSCCLHPLLHLALRSRCCRARAETHGRAANSCTDAGHTVTHANISLSAILDAPPGEGWDSRGHQPDRGGGQLAGCLAP</sequence>
<protein>
    <submittedName>
        <fullName evidence="13">Si:dkey-216e24.9</fullName>
    </submittedName>
</protein>
<feature type="transmembrane region" description="Helical" evidence="11">
    <location>
        <begin position="110"/>
        <end position="130"/>
    </location>
</feature>
<name>W5M228_LEPOC</name>
<dbReference type="CDD" id="cd14982">
    <property type="entry name" value="7tmA_purinoceptor-like"/>
    <property type="match status" value="1"/>
</dbReference>
<feature type="transmembrane region" description="Helical" evidence="11">
    <location>
        <begin position="33"/>
        <end position="54"/>
    </location>
</feature>
<dbReference type="eggNOG" id="KOG3656">
    <property type="taxonomic scope" value="Eukaryota"/>
</dbReference>
<dbReference type="KEGG" id="loc:102698039"/>
<keyword evidence="2" id="KW-1003">Cell membrane</keyword>
<reference evidence="13" key="2">
    <citation type="submission" date="2025-08" db="UniProtKB">
        <authorList>
            <consortium name="Ensembl"/>
        </authorList>
    </citation>
    <scope>IDENTIFICATION</scope>
</reference>
<proteinExistence type="inferred from homology"/>
<evidence type="ECO:0000256" key="10">
    <source>
        <dbReference type="SAM" id="MobiDB-lite"/>
    </source>
</evidence>
<keyword evidence="3 9" id="KW-0812">Transmembrane</keyword>
<dbReference type="PRINTS" id="PR00237">
    <property type="entry name" value="GPCRRHODOPSN"/>
</dbReference>
<dbReference type="AlphaFoldDB" id="W5M228"/>
<evidence type="ECO:0000256" key="4">
    <source>
        <dbReference type="ARBA" id="ARBA00022989"/>
    </source>
</evidence>
<dbReference type="PANTHER" id="PTHR24231:SF47">
    <property type="entry name" value="G-PROTEIN COUPLED RECEPTOR 82-RELATED"/>
    <property type="match status" value="1"/>
</dbReference>
<feature type="transmembrane region" description="Helical" evidence="11">
    <location>
        <begin position="291"/>
        <end position="309"/>
    </location>
</feature>
<dbReference type="SUPFAM" id="SSF81321">
    <property type="entry name" value="Family A G protein-coupled receptor-like"/>
    <property type="match status" value="1"/>
</dbReference>